<sequence length="122" mass="13935">MRSRERRWGLNGPVAGIMLIGLRAYQLSLSPVFYALGIRCRHEPTCSHYSMDAIRAQGPWRGGWLTLGRLGRCRPGGTFGVDPAPRERNEAPWWAVWRFRSKPGRVMDDRLPPADRADDKDM</sequence>
<reference evidence="2 3" key="1">
    <citation type="submission" date="2018-10" db="EMBL/GenBank/DDBJ databases">
        <title>Genomic Encyclopedia of Type Strains, Phase IV (KMG-IV): sequencing the most valuable type-strain genomes for metagenomic binning, comparative biology and taxonomic classification.</title>
        <authorList>
            <person name="Goeker M."/>
        </authorList>
    </citation>
    <scope>NUCLEOTIDE SEQUENCE [LARGE SCALE GENOMIC DNA]</scope>
    <source>
        <strain evidence="2 3">DSM 4734</strain>
    </source>
</reference>
<protein>
    <recommendedName>
        <fullName evidence="1">Putative membrane protein insertion efficiency factor</fullName>
    </recommendedName>
</protein>
<comment type="function">
    <text evidence="1">Could be involved in insertion of integral membrane proteins into the membrane.</text>
</comment>
<gene>
    <name evidence="2" type="ORF">C7435_3180</name>
</gene>
<dbReference type="NCBIfam" id="TIGR00278">
    <property type="entry name" value="membrane protein insertion efficiency factor YidD"/>
    <property type="match status" value="1"/>
</dbReference>
<evidence type="ECO:0000313" key="3">
    <source>
        <dbReference type="Proteomes" id="UP000273675"/>
    </source>
</evidence>
<keyword evidence="1" id="KW-1003">Cell membrane</keyword>
<proteinExistence type="inferred from homology"/>
<comment type="subcellular location">
    <subcellularLocation>
        <location evidence="1">Cell membrane</location>
        <topology evidence="1">Peripheral membrane protein</topology>
        <orientation evidence="1">Cytoplasmic side</orientation>
    </subcellularLocation>
</comment>
<dbReference type="Proteomes" id="UP000273675">
    <property type="component" value="Unassembled WGS sequence"/>
</dbReference>
<dbReference type="Pfam" id="PF01809">
    <property type="entry name" value="YidD"/>
    <property type="match status" value="1"/>
</dbReference>
<dbReference type="OrthoDB" id="9801753at2"/>
<dbReference type="AlphaFoldDB" id="A0A495CY76"/>
<comment type="similarity">
    <text evidence="1">Belongs to the UPF0161 family.</text>
</comment>
<dbReference type="GO" id="GO:0005886">
    <property type="term" value="C:plasma membrane"/>
    <property type="evidence" value="ECO:0007669"/>
    <property type="project" value="UniProtKB-SubCell"/>
</dbReference>
<dbReference type="InterPro" id="IPR002696">
    <property type="entry name" value="Membr_insert_effic_factor_YidD"/>
</dbReference>
<dbReference type="HAMAP" id="MF_00386">
    <property type="entry name" value="UPF0161_YidD"/>
    <property type="match status" value="1"/>
</dbReference>
<comment type="caution">
    <text evidence="2">The sequence shown here is derived from an EMBL/GenBank/DDBJ whole genome shotgun (WGS) entry which is preliminary data.</text>
</comment>
<organism evidence="2 3">
    <name type="scientific">Maricaulis maris</name>
    <dbReference type="NCBI Taxonomy" id="74318"/>
    <lineage>
        <taxon>Bacteria</taxon>
        <taxon>Pseudomonadati</taxon>
        <taxon>Pseudomonadota</taxon>
        <taxon>Alphaproteobacteria</taxon>
        <taxon>Maricaulales</taxon>
        <taxon>Maricaulaceae</taxon>
        <taxon>Maricaulis</taxon>
    </lineage>
</organism>
<dbReference type="EMBL" id="RBIM01000008">
    <property type="protein sequence ID" value="RKQ94207.1"/>
    <property type="molecule type" value="Genomic_DNA"/>
</dbReference>
<dbReference type="SMART" id="SM01234">
    <property type="entry name" value="Haemolytic"/>
    <property type="match status" value="1"/>
</dbReference>
<dbReference type="RefSeq" id="WP_075191240.1">
    <property type="nucleotide sequence ID" value="NZ_RBIM01000008.1"/>
</dbReference>
<evidence type="ECO:0000313" key="2">
    <source>
        <dbReference type="EMBL" id="RKQ94207.1"/>
    </source>
</evidence>
<dbReference type="PANTHER" id="PTHR33383:SF1">
    <property type="entry name" value="MEMBRANE PROTEIN INSERTION EFFICIENCY FACTOR-RELATED"/>
    <property type="match status" value="1"/>
</dbReference>
<evidence type="ECO:0000256" key="1">
    <source>
        <dbReference type="HAMAP-Rule" id="MF_00386"/>
    </source>
</evidence>
<accession>A0A495CY76</accession>
<keyword evidence="1" id="KW-0472">Membrane</keyword>
<name>A0A495CY76_9PROT</name>
<dbReference type="PANTHER" id="PTHR33383">
    <property type="entry name" value="MEMBRANE PROTEIN INSERTION EFFICIENCY FACTOR-RELATED"/>
    <property type="match status" value="1"/>
</dbReference>